<feature type="transmembrane region" description="Helical" evidence="4">
    <location>
        <begin position="81"/>
        <end position="99"/>
    </location>
</feature>
<feature type="transmembrane region" description="Helical" evidence="4">
    <location>
        <begin position="12"/>
        <end position="29"/>
    </location>
</feature>
<dbReference type="RefSeq" id="WP_149521252.1">
    <property type="nucleotide sequence ID" value="NZ_VTOU01000001.1"/>
</dbReference>
<keyword evidence="1 4" id="KW-0812">Transmembrane</keyword>
<reference evidence="6 7" key="1">
    <citation type="submission" date="2019-08" db="EMBL/GenBank/DDBJ databases">
        <authorList>
            <person name="Wang G."/>
            <person name="Xu Z."/>
        </authorList>
    </citation>
    <scope>NUCLEOTIDE SEQUENCE [LARGE SCALE GENOMIC DNA]</scope>
    <source>
        <strain evidence="6 7">ZX</strain>
    </source>
</reference>
<dbReference type="InterPro" id="IPR020846">
    <property type="entry name" value="MFS_dom"/>
</dbReference>
<dbReference type="SUPFAM" id="SSF103473">
    <property type="entry name" value="MFS general substrate transporter"/>
    <property type="match status" value="1"/>
</dbReference>
<feature type="transmembrane region" description="Helical" evidence="4">
    <location>
        <begin position="105"/>
        <end position="129"/>
    </location>
</feature>
<feature type="transmembrane region" description="Helical" evidence="4">
    <location>
        <begin position="234"/>
        <end position="258"/>
    </location>
</feature>
<evidence type="ECO:0000256" key="3">
    <source>
        <dbReference type="ARBA" id="ARBA00023136"/>
    </source>
</evidence>
<feature type="transmembrane region" description="Helical" evidence="4">
    <location>
        <begin position="167"/>
        <end position="189"/>
    </location>
</feature>
<feature type="transmembrane region" description="Helical" evidence="4">
    <location>
        <begin position="387"/>
        <end position="410"/>
    </location>
</feature>
<accession>A0A5D9CHS7</accession>
<evidence type="ECO:0000313" key="7">
    <source>
        <dbReference type="Proteomes" id="UP000322077"/>
    </source>
</evidence>
<feature type="domain" description="Major facilitator superfamily (MFS) profile" evidence="5">
    <location>
        <begin position="12"/>
        <end position="414"/>
    </location>
</feature>
<dbReference type="EMBL" id="VTOU01000001">
    <property type="protein sequence ID" value="TZG29595.1"/>
    <property type="molecule type" value="Genomic_DNA"/>
</dbReference>
<organism evidence="6 7">
    <name type="scientific">Sphingomonas montanisoli</name>
    <dbReference type="NCBI Taxonomy" id="2606412"/>
    <lineage>
        <taxon>Bacteria</taxon>
        <taxon>Pseudomonadati</taxon>
        <taxon>Pseudomonadota</taxon>
        <taxon>Alphaproteobacteria</taxon>
        <taxon>Sphingomonadales</taxon>
        <taxon>Sphingomonadaceae</taxon>
        <taxon>Sphingomonas</taxon>
    </lineage>
</organism>
<name>A0A5D9CHS7_9SPHN</name>
<evidence type="ECO:0000256" key="1">
    <source>
        <dbReference type="ARBA" id="ARBA00022692"/>
    </source>
</evidence>
<dbReference type="Pfam" id="PF07690">
    <property type="entry name" value="MFS_1"/>
    <property type="match status" value="1"/>
</dbReference>
<dbReference type="PANTHER" id="PTHR11360:SF290">
    <property type="entry name" value="MONOCARBOXYLATE MFS PERMEASE"/>
    <property type="match status" value="1"/>
</dbReference>
<keyword evidence="2 4" id="KW-1133">Transmembrane helix</keyword>
<evidence type="ECO:0000256" key="2">
    <source>
        <dbReference type="ARBA" id="ARBA00022989"/>
    </source>
</evidence>
<dbReference type="InterPro" id="IPR050327">
    <property type="entry name" value="Proton-linked_MCT"/>
</dbReference>
<feature type="transmembrane region" description="Helical" evidence="4">
    <location>
        <begin position="49"/>
        <end position="69"/>
    </location>
</feature>
<dbReference type="Proteomes" id="UP000322077">
    <property type="component" value="Unassembled WGS sequence"/>
</dbReference>
<dbReference type="AlphaFoldDB" id="A0A5D9CHS7"/>
<protein>
    <submittedName>
        <fullName evidence="6">MFS transporter</fullName>
    </submittedName>
</protein>
<dbReference type="Gene3D" id="1.20.1250.20">
    <property type="entry name" value="MFS general substrate transporter like domains"/>
    <property type="match status" value="2"/>
</dbReference>
<dbReference type="PANTHER" id="PTHR11360">
    <property type="entry name" value="MONOCARBOXYLATE TRANSPORTER"/>
    <property type="match status" value="1"/>
</dbReference>
<keyword evidence="3 4" id="KW-0472">Membrane</keyword>
<keyword evidence="7" id="KW-1185">Reference proteome</keyword>
<feature type="transmembrane region" description="Helical" evidence="4">
    <location>
        <begin position="141"/>
        <end position="161"/>
    </location>
</feature>
<feature type="transmembrane region" description="Helical" evidence="4">
    <location>
        <begin position="270"/>
        <end position="291"/>
    </location>
</feature>
<dbReference type="CDD" id="cd17355">
    <property type="entry name" value="MFS_YcxA_like"/>
    <property type="match status" value="1"/>
</dbReference>
<evidence type="ECO:0000313" key="6">
    <source>
        <dbReference type="EMBL" id="TZG29595.1"/>
    </source>
</evidence>
<dbReference type="GO" id="GO:0022857">
    <property type="term" value="F:transmembrane transporter activity"/>
    <property type="evidence" value="ECO:0007669"/>
    <property type="project" value="InterPro"/>
</dbReference>
<proteinExistence type="predicted"/>
<evidence type="ECO:0000259" key="5">
    <source>
        <dbReference type="PROSITE" id="PS50850"/>
    </source>
</evidence>
<dbReference type="PROSITE" id="PS50850">
    <property type="entry name" value="MFS"/>
    <property type="match status" value="1"/>
</dbReference>
<evidence type="ECO:0000256" key="4">
    <source>
        <dbReference type="SAM" id="Phobius"/>
    </source>
</evidence>
<gene>
    <name evidence="6" type="ORF">FYJ91_05620</name>
</gene>
<dbReference type="InterPro" id="IPR036259">
    <property type="entry name" value="MFS_trans_sf"/>
</dbReference>
<sequence>MLHRKASGQNYAFVVVGVTFFALLIAAGLRSAPSVLLRPLELGFGWDRATTSFAAAIGIFLYGLVGPFAGALMQGIGIRRTMLGGLTLMAVAVLASLWMRQPWHYVLLWGVVSGIGSGAIAGVLGATIVNRWFATRRGLMMGLLTASTATGSLIFLPFMAWLTRTGAWTPVAIFVGIGAAAMIPIVWLLMPESPAAIGTTRFGAAPGEVPPAGPARGPGFAIQVLVDAARVPMFWLLFGTFFICGLTTNGLVGTHLIAYCGDNGIPAVQAAGLLSLMGLFDLIGTTASGWLTDRYDPRKLLFAYYAFRGLSLIALPFLDFNATGLVVFAVIYGLDWIATVPPTVALANRHFGEARAPIIFGWVLTGHQIGAAVAAFGAGLIRSETGSYQAAFMLAGAFGVLAAFAAIGLARRPEPLAV</sequence>
<dbReference type="InterPro" id="IPR011701">
    <property type="entry name" value="MFS"/>
</dbReference>
<feature type="transmembrane region" description="Helical" evidence="4">
    <location>
        <begin position="359"/>
        <end position="381"/>
    </location>
</feature>
<comment type="caution">
    <text evidence="6">The sequence shown here is derived from an EMBL/GenBank/DDBJ whole genome shotgun (WGS) entry which is preliminary data.</text>
</comment>